<feature type="transmembrane region" description="Helical" evidence="10">
    <location>
        <begin position="1774"/>
        <end position="1800"/>
    </location>
</feature>
<evidence type="ECO:0000256" key="5">
    <source>
        <dbReference type="ARBA" id="ARBA00022889"/>
    </source>
</evidence>
<dbReference type="PANTHER" id="PTHR24026:SF136">
    <property type="entry name" value="PROTOCADHERIN-23"/>
    <property type="match status" value="1"/>
</dbReference>
<dbReference type="EMBL" id="CAKASE010000079">
    <property type="protein sequence ID" value="CAG9580106.1"/>
    <property type="molecule type" value="Genomic_DNA"/>
</dbReference>
<evidence type="ECO:0000256" key="2">
    <source>
        <dbReference type="ARBA" id="ARBA00022692"/>
    </source>
</evidence>
<comment type="subcellular location">
    <subcellularLocation>
        <location evidence="1">Membrane</location>
    </subcellularLocation>
</comment>
<dbReference type="Proteomes" id="UP000789524">
    <property type="component" value="Unassembled WGS sequence"/>
</dbReference>
<dbReference type="SMART" id="SM00112">
    <property type="entry name" value="CA"/>
    <property type="match status" value="10"/>
</dbReference>
<dbReference type="InterPro" id="IPR014710">
    <property type="entry name" value="RmlC-like_jellyroll"/>
</dbReference>
<keyword evidence="6 10" id="KW-1133">Transmembrane helix</keyword>
<dbReference type="InterPro" id="IPR020894">
    <property type="entry name" value="Cadherin_CS"/>
</dbReference>
<feature type="domain" description="Cadherin" evidence="13">
    <location>
        <begin position="306"/>
        <end position="401"/>
    </location>
</feature>
<feature type="domain" description="Cadherin" evidence="13">
    <location>
        <begin position="397"/>
        <end position="515"/>
    </location>
</feature>
<feature type="transmembrane region" description="Helical" evidence="10">
    <location>
        <begin position="1812"/>
        <end position="1830"/>
    </location>
</feature>
<dbReference type="Gene3D" id="2.60.40.60">
    <property type="entry name" value="Cadherins"/>
    <property type="match status" value="11"/>
</dbReference>
<keyword evidence="15" id="KW-1185">Reference proteome</keyword>
<protein>
    <submittedName>
        <fullName evidence="14">(African queen) hypothetical protein</fullName>
    </submittedName>
</protein>
<dbReference type="PANTHER" id="PTHR24026">
    <property type="entry name" value="FAT ATYPICAL CADHERIN-RELATED"/>
    <property type="match status" value="1"/>
</dbReference>
<keyword evidence="5" id="KW-0130">Cell adhesion</keyword>
<feature type="chain" id="PRO_5035153289" evidence="11">
    <location>
        <begin position="21"/>
        <end position="2197"/>
    </location>
</feature>
<dbReference type="GO" id="GO:0007156">
    <property type="term" value="P:homophilic cell adhesion via plasma membrane adhesion molecules"/>
    <property type="evidence" value="ECO:0007669"/>
    <property type="project" value="InterPro"/>
</dbReference>
<comment type="caution">
    <text evidence="14">The sequence shown here is derived from an EMBL/GenBank/DDBJ whole genome shotgun (WGS) entry which is preliminary data.</text>
</comment>
<dbReference type="SUPFAM" id="SSF51206">
    <property type="entry name" value="cAMP-binding domain-like"/>
    <property type="match status" value="1"/>
</dbReference>
<feature type="domain" description="Cadherin" evidence="13">
    <location>
        <begin position="1281"/>
        <end position="1359"/>
    </location>
</feature>
<evidence type="ECO:0000259" key="12">
    <source>
        <dbReference type="PROSITE" id="PS50042"/>
    </source>
</evidence>
<evidence type="ECO:0000256" key="7">
    <source>
        <dbReference type="ARBA" id="ARBA00023136"/>
    </source>
</evidence>
<dbReference type="GO" id="GO:0005886">
    <property type="term" value="C:plasma membrane"/>
    <property type="evidence" value="ECO:0007669"/>
    <property type="project" value="InterPro"/>
</dbReference>
<proteinExistence type="predicted"/>
<dbReference type="PRINTS" id="PR00205">
    <property type="entry name" value="CADHERIN"/>
</dbReference>
<accession>A0A8J2W5L1</accession>
<keyword evidence="3" id="KW-0677">Repeat</keyword>
<evidence type="ECO:0000256" key="3">
    <source>
        <dbReference type="ARBA" id="ARBA00022737"/>
    </source>
</evidence>
<dbReference type="CDD" id="cd00038">
    <property type="entry name" value="CAP_ED"/>
    <property type="match status" value="1"/>
</dbReference>
<dbReference type="OrthoDB" id="6379298at2759"/>
<keyword evidence="8" id="KW-0325">Glycoprotein</keyword>
<dbReference type="SUPFAM" id="SSF49313">
    <property type="entry name" value="Cadherin-like"/>
    <property type="match status" value="10"/>
</dbReference>
<dbReference type="InterPro" id="IPR015919">
    <property type="entry name" value="Cadherin-like_sf"/>
</dbReference>
<evidence type="ECO:0000313" key="15">
    <source>
        <dbReference type="Proteomes" id="UP000789524"/>
    </source>
</evidence>
<dbReference type="InterPro" id="IPR002126">
    <property type="entry name" value="Cadherin-like_dom"/>
</dbReference>
<feature type="transmembrane region" description="Helical" evidence="10">
    <location>
        <begin position="1851"/>
        <end position="1873"/>
    </location>
</feature>
<feature type="domain" description="Cadherin" evidence="13">
    <location>
        <begin position="516"/>
        <end position="620"/>
    </location>
</feature>
<organism evidence="14 15">
    <name type="scientific">Danaus chrysippus</name>
    <name type="common">African queen</name>
    <dbReference type="NCBI Taxonomy" id="151541"/>
    <lineage>
        <taxon>Eukaryota</taxon>
        <taxon>Metazoa</taxon>
        <taxon>Ecdysozoa</taxon>
        <taxon>Arthropoda</taxon>
        <taxon>Hexapoda</taxon>
        <taxon>Insecta</taxon>
        <taxon>Pterygota</taxon>
        <taxon>Neoptera</taxon>
        <taxon>Endopterygota</taxon>
        <taxon>Lepidoptera</taxon>
        <taxon>Glossata</taxon>
        <taxon>Ditrysia</taxon>
        <taxon>Papilionoidea</taxon>
        <taxon>Nymphalidae</taxon>
        <taxon>Danainae</taxon>
        <taxon>Danaini</taxon>
        <taxon>Danaina</taxon>
        <taxon>Danaus</taxon>
        <taxon>Anosia</taxon>
    </lineage>
</organism>
<feature type="domain" description="Cadherin" evidence="13">
    <location>
        <begin position="197"/>
        <end position="287"/>
    </location>
</feature>
<name>A0A8J2W5L1_9NEOP</name>
<keyword evidence="4 9" id="KW-0106">Calcium</keyword>
<dbReference type="SMART" id="SM00100">
    <property type="entry name" value="cNMP"/>
    <property type="match status" value="1"/>
</dbReference>
<feature type="domain" description="Cadherin" evidence="13">
    <location>
        <begin position="629"/>
        <end position="758"/>
    </location>
</feature>
<evidence type="ECO:0000256" key="9">
    <source>
        <dbReference type="PROSITE-ProRule" id="PRU00043"/>
    </source>
</evidence>
<feature type="domain" description="Cadherin" evidence="13">
    <location>
        <begin position="761"/>
        <end position="881"/>
    </location>
</feature>
<keyword evidence="11" id="KW-0732">Signal</keyword>
<dbReference type="Pfam" id="PF00027">
    <property type="entry name" value="cNMP_binding"/>
    <property type="match status" value="1"/>
</dbReference>
<keyword evidence="7 10" id="KW-0472">Membrane</keyword>
<feature type="transmembrane region" description="Helical" evidence="10">
    <location>
        <begin position="2002"/>
        <end position="2020"/>
    </location>
</feature>
<feature type="signal peptide" evidence="11">
    <location>
        <begin position="1"/>
        <end position="20"/>
    </location>
</feature>
<evidence type="ECO:0000256" key="6">
    <source>
        <dbReference type="ARBA" id="ARBA00022989"/>
    </source>
</evidence>
<sequence length="2197" mass="248821">MEVRLFVAFIFIVSGSQVDAQNSNRCRYMTNIPRESKPDDLPELVTEGDTWSERPFLPADDREEVCFEQYRADVNVQEIFMDEENVNEVPIAKLNYQGVETPTIVLPLTAGSFNLLRPELRKENNNWFLYVTQRQDYETLESALYILRIRIQNEALEGQISLWIVNIDDNPPIIHLLDACVVPELGDPRLTDCTYEVTDIDGRISTSNMTFKIGSDRDDEDIFYFVGEPDTSNWNRMTTTLGITRALDFEASALHIFTVTALDSLNNNHTVTIMVQVQNVEHRMPRWVVIFAVQQIDELEAGDFNVRAIDGDTGINKPILYKIETEKGEENLFNITNREGGYSGGIFHINPIDRDTLEKELFQVTLTAYKFDNETFSTSTNIVIRVNDINNKIPEPLHPEYNIAIAEETPQTLYFDKEFGFHDRDLGPNAQYSVHLESVYPEGVADAFFIQPETGYQRQTFIMGTTNHSMLDFEVEEFQHIQIKVVATDLGNPDFIGVAIVNINLTNWNDELPIFSEGNQVVSFNETEGEGFRVAQVLARDRDIGDRVIHSVMGNAQDFLRIDSETGEIFVSKNNSFDYQRQSEIFVQVLAEDTLGEPYNTATSQLVIQLKDINNTPPSLRLPRGSTRVQENVPAGFIINDEPEQYITATDPDSSANLVFQIIWETSYAMKRGTETDKDEIRGCLDIVTSYVDGNKGQAIGRLVVKEIRPNVTIDYEMFEVLYLTVRVEDTETEIGEPYDELTFTITILDMNDNPPVWVSGTLEQTLRVREKSTSGTIIGTVTATDADGPQYNQVRYTIVPREDTPEDLVKIDFESGQLTVDTSGAIDADEPRSELYYTILASDKCSQPDNTTCGPDDTYFITEGNVTIQIIDTNDQIPRARTDRFNTTVYIHENAESGKEVVTLVAEDGDRDDIYNTIRYQINYGVNVRLNDFFAIDPESGRVYVQYTTHEVLDRDGDEPTHKIFFTLIDNFNFEGDGNRNQNTTDVEVILLDVNDNAPQLPAPNFIWSISENETEGVRLKPDIFAFDRDEPNTDNSRVGYEITNLTLTNRDITPPDLFTIIHVFISGNKYNVSAELETARNLKGFWGNYDIGIRAYDHGDPRMESSEIYQITITPYNFESPKFEFPLDATTLRFSKERALVNSVLVLATGELLERISASDSDGLQAGEVTFEVVGDELASQYFQILNNGDNMGTLLLKQALPIDQQIIQFELKLRATDGGLDPGPLSSEVTIQAVFVPTQGEPIFPSATASVAFVEREVGLTERQQLPLAEDPKNHLCDKDCRDIYYAIISGNSDGFFALDPVTNVLTLNKPLNRSESESHVLRVATSNERNISPSLATSVIIVTVNVREANPRPYFVRSLYTAGISTQDSVNKELFTVSATHSEGAQLTYTIDFSSMQVDPSLNNVRDNAFNLNPTTGLMTLNIQPTASMQGMFEFNVLATDPQEAFDTSAVKIYVVSSRNRVSFLFLNPLQQIEQMTDFIASTFTSGFNMTCNIDQVLPATDEAGSTRNNVTEVRAHFIKDDVPAEASVIEALRGDISRLRLIQGTLISKELVLQDLVTDISPSELADGRALLYTLAAVAGVMTILLLVTTVVYFWRTRVLNRRLQALSMTKYGSQDSGLNRLGLAAPGTNKHAIEGSNPIWNETIKAPDFDAISETSDDSDLIGIENLEQFQDDYFPPVGSDLVEGVTNTTINQIINPFVISDSSSFLPKKGALWSRLKRFMKKLSLVSFDHPDTFEHFRSYSTVVAEQQRQILEGGNYIIHPFSQISLFWNSTIAIVDILHMIISTFRLCYILEPPQPALHWLDEFLLVLHGICFFDIFMKFNIGFKEEYFANVVFDRRRIAAQYLGRWFLMDLISCLPIAYVMLYLKFDKSRYVLFAHLIAILRATRLRKALNDIVTLTKVLSEYYIMRHTVHHFLLFLVTMHWSCCVVYSAPIFAYYWKGQMARGYNAFFLNSTDGDLAKLPESYRYHKALFLSLSSFFGTSMSMYKFYNPDEYIVHSFITLYAAMFMIYSTDQLRYEVILHTYHKFVKKVKLLDGMPAEVIGILLSHLKPEVYLANDLVVRAGDFGDCLYFIGYGTVAVYSLKGAEICHMEDGDHFGGVALLMKDNKRIVTVVAIEISQLYRLDAAHFHKYLMSNPTLRDRMEAWTAQQMHETVLLDEAFRKQQKRKQEQLSFGLQSLSEISKESNEI</sequence>
<evidence type="ECO:0000256" key="10">
    <source>
        <dbReference type="SAM" id="Phobius"/>
    </source>
</evidence>
<dbReference type="InterPro" id="IPR018488">
    <property type="entry name" value="cNMP-bd_CS"/>
</dbReference>
<feature type="transmembrane region" description="Helical" evidence="10">
    <location>
        <begin position="1575"/>
        <end position="1600"/>
    </location>
</feature>
<evidence type="ECO:0000256" key="11">
    <source>
        <dbReference type="SAM" id="SignalP"/>
    </source>
</evidence>
<feature type="domain" description="Cadherin" evidence="13">
    <location>
        <begin position="1152"/>
        <end position="1247"/>
    </location>
</feature>
<dbReference type="CDD" id="cd11304">
    <property type="entry name" value="Cadherin_repeat"/>
    <property type="match status" value="9"/>
</dbReference>
<keyword evidence="2 10" id="KW-0812">Transmembrane</keyword>
<evidence type="ECO:0000259" key="13">
    <source>
        <dbReference type="PROSITE" id="PS50268"/>
    </source>
</evidence>
<reference evidence="14" key="1">
    <citation type="submission" date="2021-09" db="EMBL/GenBank/DDBJ databases">
        <authorList>
            <person name="Martin H S."/>
        </authorList>
    </citation>
    <scope>NUCLEOTIDE SEQUENCE</scope>
</reference>
<evidence type="ECO:0000256" key="8">
    <source>
        <dbReference type="ARBA" id="ARBA00023180"/>
    </source>
</evidence>
<dbReference type="Gene3D" id="1.10.287.70">
    <property type="match status" value="1"/>
</dbReference>
<feature type="transmembrane region" description="Helical" evidence="10">
    <location>
        <begin position="1922"/>
        <end position="1946"/>
    </location>
</feature>
<feature type="domain" description="Cadherin" evidence="13">
    <location>
        <begin position="884"/>
        <end position="1007"/>
    </location>
</feature>
<dbReference type="InterPro" id="IPR000595">
    <property type="entry name" value="cNMP-bd_dom"/>
</dbReference>
<evidence type="ECO:0000313" key="14">
    <source>
        <dbReference type="EMBL" id="CAG9580106.1"/>
    </source>
</evidence>
<dbReference type="Pfam" id="PF00028">
    <property type="entry name" value="Cadherin"/>
    <property type="match status" value="2"/>
</dbReference>
<dbReference type="Gene3D" id="2.60.120.10">
    <property type="entry name" value="Jelly Rolls"/>
    <property type="match status" value="1"/>
</dbReference>
<evidence type="ECO:0000256" key="4">
    <source>
        <dbReference type="ARBA" id="ARBA00022837"/>
    </source>
</evidence>
<feature type="domain" description="Cyclic nucleotide-binding" evidence="12">
    <location>
        <begin position="2041"/>
        <end position="2158"/>
    </location>
</feature>
<dbReference type="PROSITE" id="PS50042">
    <property type="entry name" value="CNMP_BINDING_3"/>
    <property type="match status" value="1"/>
</dbReference>
<dbReference type="InterPro" id="IPR018490">
    <property type="entry name" value="cNMP-bd_dom_sf"/>
</dbReference>
<dbReference type="PROSITE" id="PS00888">
    <property type="entry name" value="CNMP_BINDING_1"/>
    <property type="match status" value="1"/>
</dbReference>
<dbReference type="PROSITE" id="PS50268">
    <property type="entry name" value="CADHERIN_2"/>
    <property type="match status" value="10"/>
</dbReference>
<evidence type="ECO:0000256" key="1">
    <source>
        <dbReference type="ARBA" id="ARBA00004370"/>
    </source>
</evidence>
<feature type="domain" description="Cadherin" evidence="13">
    <location>
        <begin position="1003"/>
        <end position="1125"/>
    </location>
</feature>
<dbReference type="GO" id="GO:0005509">
    <property type="term" value="F:calcium ion binding"/>
    <property type="evidence" value="ECO:0007669"/>
    <property type="project" value="UniProtKB-UniRule"/>
</dbReference>
<dbReference type="PROSITE" id="PS00232">
    <property type="entry name" value="CADHERIN_1"/>
    <property type="match status" value="2"/>
</dbReference>
<gene>
    <name evidence="14" type="ORF">DCHRY22_LOCUS13531</name>
</gene>